<sequence>MVLKESASQTAGPYVHIGCVPSFAGLEDMYGGVDPGSVMVTGEPAGRRIAFTGAVFDGEGAPLCDALIEVWQADGQGNHGPSNGFTGWGRQPSDGGTGAFRFDTIKPGAVDGQAPHLSLWIVARGINLGLHTRAYFDDEAEANAADSVLRLAGERAGTMIARTTPEGFHMDIYLQGDNETVFLDV</sequence>
<dbReference type="STRING" id="313367.JSE7799_00972"/>
<dbReference type="OrthoDB" id="9805815at2"/>
<keyword evidence="3 5" id="KW-0560">Oxidoreductase</keyword>
<name>A0A0M7B652_9RHOB</name>
<accession>A0A0M7B652</accession>
<evidence type="ECO:0000256" key="2">
    <source>
        <dbReference type="ARBA" id="ARBA00022964"/>
    </source>
</evidence>
<dbReference type="InterPro" id="IPR012786">
    <property type="entry name" value="Protocat_dOase_a"/>
</dbReference>
<dbReference type="EC" id="1.13.11.3" evidence="5"/>
<evidence type="ECO:0000256" key="3">
    <source>
        <dbReference type="ARBA" id="ARBA00023002"/>
    </source>
</evidence>
<dbReference type="InterPro" id="IPR015889">
    <property type="entry name" value="Intradiol_dOase_core"/>
</dbReference>
<dbReference type="Pfam" id="PF00775">
    <property type="entry name" value="Dioxygenase_C"/>
    <property type="match status" value="1"/>
</dbReference>
<reference evidence="5 6" key="1">
    <citation type="submission" date="2015-09" db="EMBL/GenBank/DDBJ databases">
        <authorList>
            <person name="Jackson K.R."/>
            <person name="Lunt B.L."/>
            <person name="Fisher J.N.B."/>
            <person name="Gardner A.V."/>
            <person name="Bailey M.E."/>
            <person name="Deus L.M."/>
            <person name="Earl A.S."/>
            <person name="Gibby P.D."/>
            <person name="Hartmann K.A."/>
            <person name="Liu J.E."/>
            <person name="Manci A.M."/>
            <person name="Nielsen D.A."/>
            <person name="Solomon M.B."/>
            <person name="Breakwell D.P."/>
            <person name="Burnett S.H."/>
            <person name="Grose J.H."/>
        </authorList>
    </citation>
    <scope>NUCLEOTIDE SEQUENCE [LARGE SCALE GENOMIC DNA]</scope>
    <source>
        <strain evidence="5 6">CECT 7799</strain>
    </source>
</reference>
<organism evidence="5 6">
    <name type="scientific">Jannaschia seosinensis</name>
    <dbReference type="NCBI Taxonomy" id="313367"/>
    <lineage>
        <taxon>Bacteria</taxon>
        <taxon>Pseudomonadati</taxon>
        <taxon>Pseudomonadota</taxon>
        <taxon>Alphaproteobacteria</taxon>
        <taxon>Rhodobacterales</taxon>
        <taxon>Roseobacteraceae</taxon>
        <taxon>Jannaschia</taxon>
    </lineage>
</organism>
<keyword evidence="6" id="KW-1185">Reference proteome</keyword>
<dbReference type="GO" id="GO:0018578">
    <property type="term" value="F:protocatechuate 3,4-dioxygenase activity"/>
    <property type="evidence" value="ECO:0007669"/>
    <property type="project" value="UniProtKB-EC"/>
</dbReference>
<dbReference type="PANTHER" id="PTHR33711">
    <property type="entry name" value="DIOXYGENASE, PUTATIVE (AFU_ORTHOLOGUE AFUA_2G02910)-RELATED"/>
    <property type="match status" value="1"/>
</dbReference>
<evidence type="ECO:0000313" key="6">
    <source>
        <dbReference type="Proteomes" id="UP000049455"/>
    </source>
</evidence>
<dbReference type="GO" id="GO:0008199">
    <property type="term" value="F:ferric iron binding"/>
    <property type="evidence" value="ECO:0007669"/>
    <property type="project" value="InterPro"/>
</dbReference>
<dbReference type="InterPro" id="IPR000627">
    <property type="entry name" value="Intradiol_dOase_C"/>
</dbReference>
<keyword evidence="2 5" id="KW-0223">Dioxygenase</keyword>
<dbReference type="AlphaFoldDB" id="A0A0M7B652"/>
<evidence type="ECO:0000256" key="1">
    <source>
        <dbReference type="ARBA" id="ARBA00007825"/>
    </source>
</evidence>
<feature type="domain" description="Intradiol ring-cleavage dioxygenases" evidence="4">
    <location>
        <begin position="39"/>
        <end position="110"/>
    </location>
</feature>
<evidence type="ECO:0000259" key="4">
    <source>
        <dbReference type="Pfam" id="PF00775"/>
    </source>
</evidence>
<evidence type="ECO:0000313" key="5">
    <source>
        <dbReference type="EMBL" id="CUH33185.1"/>
    </source>
</evidence>
<proteinExistence type="inferred from homology"/>
<dbReference type="Proteomes" id="UP000049455">
    <property type="component" value="Unassembled WGS sequence"/>
</dbReference>
<gene>
    <name evidence="5" type="primary">pcaG</name>
    <name evidence="5" type="ORF">JSE7799_00972</name>
</gene>
<protein>
    <submittedName>
        <fullName evidence="5">Protocatechuate 3,4-dioxygenase alpha chain</fullName>
        <ecNumber evidence="5">1.13.11.3</ecNumber>
    </submittedName>
</protein>
<comment type="similarity">
    <text evidence="1">Belongs to the intradiol ring-cleavage dioxygenase family.</text>
</comment>
<dbReference type="PANTHER" id="PTHR33711:SF9">
    <property type="entry name" value="PROTOCATECHUATE 3,4-DIOXYGENASE ALPHA CHAIN"/>
    <property type="match status" value="1"/>
</dbReference>
<dbReference type="InterPro" id="IPR050770">
    <property type="entry name" value="Intradiol_RC_Dioxygenase"/>
</dbReference>
<dbReference type="SUPFAM" id="SSF49482">
    <property type="entry name" value="Aromatic compound dioxygenase"/>
    <property type="match status" value="1"/>
</dbReference>
<dbReference type="NCBIfam" id="TIGR02423">
    <property type="entry name" value="protocat_alph"/>
    <property type="match status" value="1"/>
</dbReference>
<dbReference type="Gene3D" id="2.60.130.10">
    <property type="entry name" value="Aromatic compound dioxygenase"/>
    <property type="match status" value="1"/>
</dbReference>
<dbReference type="EMBL" id="CYPR01000055">
    <property type="protein sequence ID" value="CUH33185.1"/>
    <property type="molecule type" value="Genomic_DNA"/>
</dbReference>